<evidence type="ECO:0000256" key="1">
    <source>
        <dbReference type="SAM" id="MobiDB-lite"/>
    </source>
</evidence>
<organism evidence="2 3">
    <name type="scientific">Tuber borchii</name>
    <name type="common">White truffle</name>
    <dbReference type="NCBI Taxonomy" id="42251"/>
    <lineage>
        <taxon>Eukaryota</taxon>
        <taxon>Fungi</taxon>
        <taxon>Dikarya</taxon>
        <taxon>Ascomycota</taxon>
        <taxon>Pezizomycotina</taxon>
        <taxon>Pezizomycetes</taxon>
        <taxon>Pezizales</taxon>
        <taxon>Tuberaceae</taxon>
        <taxon>Tuber</taxon>
    </lineage>
</organism>
<evidence type="ECO:0000313" key="3">
    <source>
        <dbReference type="Proteomes" id="UP000244722"/>
    </source>
</evidence>
<keyword evidence="3" id="KW-1185">Reference proteome</keyword>
<comment type="caution">
    <text evidence="2">The sequence shown here is derived from an EMBL/GenBank/DDBJ whole genome shotgun (WGS) entry which is preliminary data.</text>
</comment>
<accession>A0A2T6ZEP3</accession>
<feature type="region of interest" description="Disordered" evidence="1">
    <location>
        <begin position="73"/>
        <end position="126"/>
    </location>
</feature>
<protein>
    <submittedName>
        <fullName evidence="2">Uncharacterized protein</fullName>
    </submittedName>
</protein>
<reference evidence="2 3" key="1">
    <citation type="submission" date="2017-04" db="EMBL/GenBank/DDBJ databases">
        <title>Draft genome sequence of Tuber borchii Vittad., a whitish edible truffle.</title>
        <authorList>
            <consortium name="DOE Joint Genome Institute"/>
            <person name="Murat C."/>
            <person name="Kuo A."/>
            <person name="Barry K.W."/>
            <person name="Clum A."/>
            <person name="Dockter R.B."/>
            <person name="Fauchery L."/>
            <person name="Iotti M."/>
            <person name="Kohler A."/>
            <person name="Labutti K."/>
            <person name="Lindquist E.A."/>
            <person name="Lipzen A."/>
            <person name="Ohm R.A."/>
            <person name="Wang M."/>
            <person name="Grigoriev I.V."/>
            <person name="Zambonelli A."/>
            <person name="Martin F.M."/>
        </authorList>
    </citation>
    <scope>NUCLEOTIDE SEQUENCE [LARGE SCALE GENOMIC DNA]</scope>
    <source>
        <strain evidence="2 3">Tbo3840</strain>
    </source>
</reference>
<evidence type="ECO:0000313" key="2">
    <source>
        <dbReference type="EMBL" id="PUU73971.1"/>
    </source>
</evidence>
<sequence>MEDLPVGSSLLSPEEQARILQERHQTKVKGSSRLNRITRAQGQTFCIEELSQSLLGFFKPFYSNRDYKHAEIPAVREATPDPPDLDISADYYKPKTRQQGPPPSPLRSSSLAKCAGTAGSSFRRWQ</sequence>
<dbReference type="AlphaFoldDB" id="A0A2T6ZEP3"/>
<proteinExistence type="predicted"/>
<dbReference type="Pfam" id="PF08690">
    <property type="entry name" value="GET2"/>
    <property type="match status" value="1"/>
</dbReference>
<dbReference type="Proteomes" id="UP000244722">
    <property type="component" value="Unassembled WGS sequence"/>
</dbReference>
<name>A0A2T6ZEP3_TUBBO</name>
<gene>
    <name evidence="2" type="ORF">B9Z19DRAFT_1068584</name>
</gene>
<dbReference type="EMBL" id="NESQ01000331">
    <property type="protein sequence ID" value="PUU73971.1"/>
    <property type="molecule type" value="Genomic_DNA"/>
</dbReference>
<dbReference type="InterPro" id="IPR028143">
    <property type="entry name" value="Get2/sif1"/>
</dbReference>
<dbReference type="STRING" id="42251.A0A2T6ZEP3"/>